<dbReference type="EMBL" id="CAXIEN010000020">
    <property type="protein sequence ID" value="CAL1266087.1"/>
    <property type="molecule type" value="Genomic_DNA"/>
</dbReference>
<proteinExistence type="predicted"/>
<feature type="region of interest" description="Disordered" evidence="1">
    <location>
        <begin position="1"/>
        <end position="190"/>
    </location>
</feature>
<dbReference type="PANTHER" id="PTHR48465">
    <property type="entry name" value="PROTEIN SSUH2 HOMOLOG"/>
    <property type="match status" value="1"/>
</dbReference>
<evidence type="ECO:0008006" key="4">
    <source>
        <dbReference type="Google" id="ProtNLM"/>
    </source>
</evidence>
<sequence>MSNYPPPNSNFGFPGNSAPYPVQPAGNNYPTFPTPYNYPTTGYPPQQPMMDHSGYPNSGIPQTGVVPQNYPQPGGQQNYPHPGGVQISPTPGGQQNYPQPGGQQNYPQPGGQQNYPQPGGQQNYPQPGGQQNYPQPGGVQISPTPGGQNYPQPSGVQISPTPGGQQNYPGVGPGPGGEMPATGLQPETCPTAPDIGQFERVPGYEGITFEEVVLPPPTFPTWQPEQHDHKPLQNLPVLSEEEVRDAVTQYASENCCYGSKPARDMKVKEIEMMSAFHYKLETFGEKRESAWKFEPYTGQSIDGPQNGPAPSPWEVTVTPSDYFKDGKKKVEVPHTAFVKPCHACIGMGRVRCSKCEGFGRKNCTWCEGRGRKRRFDQDEQCNSCSGTGFDRCMRCSATGQVKCPTCNGKGNLKAFVELTVSWVNHIDDYISETSSMPKELVMQVTGQVAYEEENPRVFPIMHAPDVAVRNASNELVTKHGSAFNNERLLKQRQCLRIVPIGHVKYEYNDKTDEFFVYGYEHKVYFKSYPQKCCCCTIM</sequence>
<evidence type="ECO:0000256" key="1">
    <source>
        <dbReference type="SAM" id="MobiDB-lite"/>
    </source>
</evidence>
<feature type="compositionally biased region" description="Low complexity" evidence="1">
    <location>
        <begin position="64"/>
        <end position="84"/>
    </location>
</feature>
<dbReference type="InterPro" id="IPR052789">
    <property type="entry name" value="SSUH2_homolog"/>
</dbReference>
<protein>
    <recommendedName>
        <fullName evidence="4">Protein SSUH2 homolog</fullName>
    </recommendedName>
</protein>
<organism evidence="2 3">
    <name type="scientific">Larinioides sclopetarius</name>
    <dbReference type="NCBI Taxonomy" id="280406"/>
    <lineage>
        <taxon>Eukaryota</taxon>
        <taxon>Metazoa</taxon>
        <taxon>Ecdysozoa</taxon>
        <taxon>Arthropoda</taxon>
        <taxon>Chelicerata</taxon>
        <taxon>Arachnida</taxon>
        <taxon>Araneae</taxon>
        <taxon>Araneomorphae</taxon>
        <taxon>Entelegynae</taxon>
        <taxon>Araneoidea</taxon>
        <taxon>Araneidae</taxon>
        <taxon>Larinioides</taxon>
    </lineage>
</organism>
<comment type="caution">
    <text evidence="2">The sequence shown here is derived from an EMBL/GenBank/DDBJ whole genome shotgun (WGS) entry which is preliminary data.</text>
</comment>
<reference evidence="2 3" key="1">
    <citation type="submission" date="2024-04" db="EMBL/GenBank/DDBJ databases">
        <authorList>
            <person name="Rising A."/>
            <person name="Reimegard J."/>
            <person name="Sonavane S."/>
            <person name="Akerstrom W."/>
            <person name="Nylinder S."/>
            <person name="Hedman E."/>
            <person name="Kallberg Y."/>
        </authorList>
    </citation>
    <scope>NUCLEOTIDE SEQUENCE [LARGE SCALE GENOMIC DNA]</scope>
</reference>
<dbReference type="Proteomes" id="UP001497382">
    <property type="component" value="Unassembled WGS sequence"/>
</dbReference>
<evidence type="ECO:0000313" key="3">
    <source>
        <dbReference type="Proteomes" id="UP001497382"/>
    </source>
</evidence>
<accession>A0AAV1Z3F3</accession>
<feature type="compositionally biased region" description="Low complexity" evidence="1">
    <location>
        <begin position="91"/>
        <end position="138"/>
    </location>
</feature>
<name>A0AAV1Z3F3_9ARAC</name>
<evidence type="ECO:0000313" key="2">
    <source>
        <dbReference type="EMBL" id="CAL1266087.1"/>
    </source>
</evidence>
<feature type="compositionally biased region" description="Low complexity" evidence="1">
    <location>
        <begin position="26"/>
        <end position="44"/>
    </location>
</feature>
<keyword evidence="3" id="KW-1185">Reference proteome</keyword>
<dbReference type="PANTHER" id="PTHR48465:SF1">
    <property type="entry name" value="PROTEIN SSUH2 HOMOLOG"/>
    <property type="match status" value="1"/>
</dbReference>
<dbReference type="AlphaFoldDB" id="A0AAV1Z3F3"/>
<feature type="compositionally biased region" description="Polar residues" evidence="1">
    <location>
        <begin position="141"/>
        <end position="160"/>
    </location>
</feature>
<gene>
    <name evidence="2" type="ORF">LARSCL_LOCUS2913</name>
</gene>